<comment type="caution">
    <text evidence="1">The sequence shown here is derived from an EMBL/GenBank/DDBJ whole genome shotgun (WGS) entry which is preliminary data.</text>
</comment>
<organism evidence="1 2">
    <name type="scientific">Rhizobium mayense</name>
    <dbReference type="NCBI Taxonomy" id="1312184"/>
    <lineage>
        <taxon>Bacteria</taxon>
        <taxon>Pseudomonadati</taxon>
        <taxon>Pseudomonadota</taxon>
        <taxon>Alphaproteobacteria</taxon>
        <taxon>Hyphomicrobiales</taxon>
        <taxon>Rhizobiaceae</taxon>
        <taxon>Rhizobium/Agrobacterium group</taxon>
        <taxon>Rhizobium</taxon>
    </lineage>
</organism>
<keyword evidence="2" id="KW-1185">Reference proteome</keyword>
<accession>A0ABT7K043</accession>
<evidence type="ECO:0000313" key="1">
    <source>
        <dbReference type="EMBL" id="MDL2401947.1"/>
    </source>
</evidence>
<proteinExistence type="predicted"/>
<dbReference type="Proteomes" id="UP001172645">
    <property type="component" value="Unassembled WGS sequence"/>
</dbReference>
<reference evidence="1" key="1">
    <citation type="submission" date="2023-06" db="EMBL/GenBank/DDBJ databases">
        <title>Phylogenetic Diversity of Rhizobium strains.</title>
        <authorList>
            <person name="Moura F.T."/>
            <person name="Helene L.C.F."/>
            <person name="Hungria M."/>
        </authorList>
    </citation>
    <scope>NUCLEOTIDE SEQUENCE</scope>
    <source>
        <strain evidence="1">CCGE526</strain>
    </source>
</reference>
<gene>
    <name evidence="1" type="ORF">PY649_23860</name>
</gene>
<protein>
    <submittedName>
        <fullName evidence="1">Uncharacterized protein</fullName>
    </submittedName>
</protein>
<dbReference type="RefSeq" id="WP_285871246.1">
    <property type="nucleotide sequence ID" value="NZ_JARFYM010000024.1"/>
</dbReference>
<dbReference type="EMBL" id="JARFYM010000024">
    <property type="protein sequence ID" value="MDL2401947.1"/>
    <property type="molecule type" value="Genomic_DNA"/>
</dbReference>
<name>A0ABT7K043_9HYPH</name>
<sequence>MFFSTITSVWHGLQLFWLTSGGRRCSGLIQGSDLMAMKVFTDQMFDFSICKPT</sequence>
<evidence type="ECO:0000313" key="2">
    <source>
        <dbReference type="Proteomes" id="UP001172645"/>
    </source>
</evidence>